<dbReference type="Proteomes" id="UP000187209">
    <property type="component" value="Unassembled WGS sequence"/>
</dbReference>
<keyword evidence="1" id="KW-0812">Transmembrane</keyword>
<organism evidence="2 3">
    <name type="scientific">Stentor coeruleus</name>
    <dbReference type="NCBI Taxonomy" id="5963"/>
    <lineage>
        <taxon>Eukaryota</taxon>
        <taxon>Sar</taxon>
        <taxon>Alveolata</taxon>
        <taxon>Ciliophora</taxon>
        <taxon>Postciliodesmatophora</taxon>
        <taxon>Heterotrichea</taxon>
        <taxon>Heterotrichida</taxon>
        <taxon>Stentoridae</taxon>
        <taxon>Stentor</taxon>
    </lineage>
</organism>
<gene>
    <name evidence="2" type="ORF">SteCoe_29489</name>
</gene>
<feature type="transmembrane region" description="Helical" evidence="1">
    <location>
        <begin position="130"/>
        <end position="151"/>
    </location>
</feature>
<keyword evidence="1" id="KW-1133">Transmembrane helix</keyword>
<evidence type="ECO:0000313" key="3">
    <source>
        <dbReference type="Proteomes" id="UP000187209"/>
    </source>
</evidence>
<dbReference type="AlphaFoldDB" id="A0A1R2B674"/>
<evidence type="ECO:0000256" key="1">
    <source>
        <dbReference type="SAM" id="Phobius"/>
    </source>
</evidence>
<comment type="caution">
    <text evidence="2">The sequence shown here is derived from an EMBL/GenBank/DDBJ whole genome shotgun (WGS) entry which is preliminary data.</text>
</comment>
<reference evidence="2 3" key="1">
    <citation type="submission" date="2016-11" db="EMBL/GenBank/DDBJ databases">
        <title>The macronuclear genome of Stentor coeruleus: a giant cell with tiny introns.</title>
        <authorList>
            <person name="Slabodnick M."/>
            <person name="Ruby J.G."/>
            <person name="Reiff S.B."/>
            <person name="Swart E.C."/>
            <person name="Gosai S."/>
            <person name="Prabakaran S."/>
            <person name="Witkowska E."/>
            <person name="Larue G.E."/>
            <person name="Fisher S."/>
            <person name="Freeman R.M."/>
            <person name="Gunawardena J."/>
            <person name="Chu W."/>
            <person name="Stover N.A."/>
            <person name="Gregory B.D."/>
            <person name="Nowacki M."/>
            <person name="Derisi J."/>
            <person name="Roy S.W."/>
            <person name="Marshall W.F."/>
            <person name="Sood P."/>
        </authorList>
    </citation>
    <scope>NUCLEOTIDE SEQUENCE [LARGE SCALE GENOMIC DNA]</scope>
    <source>
        <strain evidence="2">WM001</strain>
    </source>
</reference>
<protein>
    <submittedName>
        <fullName evidence="2">Uncharacterized protein</fullName>
    </submittedName>
</protein>
<accession>A0A1R2B674</accession>
<proteinExistence type="predicted"/>
<keyword evidence="3" id="KW-1185">Reference proteome</keyword>
<dbReference type="EMBL" id="MPUH01000927">
    <property type="protein sequence ID" value="OMJ72130.1"/>
    <property type="molecule type" value="Genomic_DNA"/>
</dbReference>
<sequence length="232" mass="26581">MNNYGQASPSETPYYPILGDTSANQFPPSPPYYPILGDTSAYQFPPGLPSAKAPGIILQYSKPIPIEGNIPLLPSDKKKGGEARRKRIIFASFITFLFIIEILCVCLLIFKFRFFRLIESNFTVKNSYRMITFIFMIGAGVLSIISLLLLWVKARKNKKISKWAVHGINLFAFLLYLFGNIIYYKKICSYKAYDYYNTFRSEDSKNPLGCIIWNFLCVYVFIYKLGILCIIS</sequence>
<feature type="transmembrane region" description="Helical" evidence="1">
    <location>
        <begin position="88"/>
        <end position="110"/>
    </location>
</feature>
<evidence type="ECO:0000313" key="2">
    <source>
        <dbReference type="EMBL" id="OMJ72130.1"/>
    </source>
</evidence>
<feature type="transmembrane region" description="Helical" evidence="1">
    <location>
        <begin position="163"/>
        <end position="184"/>
    </location>
</feature>
<name>A0A1R2B674_9CILI</name>
<keyword evidence="1" id="KW-0472">Membrane</keyword>
<feature type="transmembrane region" description="Helical" evidence="1">
    <location>
        <begin position="211"/>
        <end position="231"/>
    </location>
</feature>